<protein>
    <recommendedName>
        <fullName evidence="6">Dihydroorotase</fullName>
        <shortName evidence="6">DHOase</shortName>
        <ecNumber evidence="6">3.5.2.3</ecNumber>
    </recommendedName>
</protein>
<feature type="binding site" evidence="6">
    <location>
        <begin position="62"/>
        <end position="64"/>
    </location>
    <ligand>
        <name>substrate</name>
    </ligand>
</feature>
<evidence type="ECO:0000259" key="7">
    <source>
        <dbReference type="Pfam" id="PF12890"/>
    </source>
</evidence>
<feature type="binding site" evidence="6">
    <location>
        <position position="179"/>
    </location>
    <ligand>
        <name>Zn(2+)</name>
        <dbReference type="ChEBI" id="CHEBI:29105"/>
        <label>2</label>
    </ligand>
</feature>
<dbReference type="OrthoDB" id="9803027at2"/>
<dbReference type="KEGG" id="euz:DVS28_a1395"/>
<feature type="binding site" evidence="6">
    <location>
        <position position="232"/>
    </location>
    <ligand>
        <name>Zn(2+)</name>
        <dbReference type="ChEBI" id="CHEBI:29105"/>
        <label>2</label>
    </ligand>
</feature>
<dbReference type="GO" id="GO:0005737">
    <property type="term" value="C:cytoplasm"/>
    <property type="evidence" value="ECO:0007669"/>
    <property type="project" value="TreeGrafter"/>
</dbReference>
<evidence type="ECO:0000256" key="5">
    <source>
        <dbReference type="ARBA" id="ARBA00022975"/>
    </source>
</evidence>
<name>A0A346XV47_9ACTN</name>
<comment type="pathway">
    <text evidence="6">Pyrimidine metabolism; UMP biosynthesis via de novo pathway; (S)-dihydroorotate from bicarbonate: step 3/3.</text>
</comment>
<feature type="active site" evidence="6">
    <location>
        <position position="305"/>
    </location>
</feature>
<dbReference type="UniPathway" id="UPA00070">
    <property type="reaction ID" value="UER00117"/>
</dbReference>
<comment type="caution">
    <text evidence="6">Lacks conserved residue(s) required for the propagation of feature annotation.</text>
</comment>
<dbReference type="InterPro" id="IPR024403">
    <property type="entry name" value="DHOase_cat"/>
</dbReference>
<dbReference type="GO" id="GO:0004151">
    <property type="term" value="F:dihydroorotase activity"/>
    <property type="evidence" value="ECO:0007669"/>
    <property type="project" value="UniProtKB-UniRule"/>
</dbReference>
<comment type="catalytic activity">
    <reaction evidence="6">
        <text>(S)-dihydroorotate + H2O = N-carbamoyl-L-aspartate + H(+)</text>
        <dbReference type="Rhea" id="RHEA:24296"/>
        <dbReference type="ChEBI" id="CHEBI:15377"/>
        <dbReference type="ChEBI" id="CHEBI:15378"/>
        <dbReference type="ChEBI" id="CHEBI:30864"/>
        <dbReference type="ChEBI" id="CHEBI:32814"/>
        <dbReference type="EC" id="3.5.2.3"/>
    </reaction>
</comment>
<dbReference type="NCBIfam" id="TIGR00857">
    <property type="entry name" value="pyrC_multi"/>
    <property type="match status" value="1"/>
</dbReference>
<evidence type="ECO:0000256" key="3">
    <source>
        <dbReference type="ARBA" id="ARBA00022723"/>
    </source>
</evidence>
<dbReference type="InterPro" id="IPR050138">
    <property type="entry name" value="DHOase/Allantoinase_Hydrolase"/>
</dbReference>
<dbReference type="Pfam" id="PF12890">
    <property type="entry name" value="DHOase"/>
    <property type="match status" value="1"/>
</dbReference>
<reference evidence="8 9" key="1">
    <citation type="submission" date="2018-09" db="EMBL/GenBank/DDBJ databases">
        <title>Complete genome sequence of Euzebya sp. DY32-46 isolated from seawater of Pacific Ocean.</title>
        <authorList>
            <person name="Xu L."/>
            <person name="Wu Y.-H."/>
            <person name="Xu X.-W."/>
        </authorList>
    </citation>
    <scope>NUCLEOTIDE SEQUENCE [LARGE SCALE GENOMIC DNA]</scope>
    <source>
        <strain evidence="8 9">DY32-46</strain>
    </source>
</reference>
<dbReference type="Proteomes" id="UP000264006">
    <property type="component" value="Chromosome"/>
</dbReference>
<dbReference type="GO" id="GO:0004038">
    <property type="term" value="F:allantoinase activity"/>
    <property type="evidence" value="ECO:0007669"/>
    <property type="project" value="TreeGrafter"/>
</dbReference>
<feature type="binding site" evidence="6">
    <location>
        <position position="305"/>
    </location>
    <ligand>
        <name>Zn(2+)</name>
        <dbReference type="ChEBI" id="CHEBI:29105"/>
        <label>1</label>
    </ligand>
</feature>
<dbReference type="GO" id="GO:0044205">
    <property type="term" value="P:'de novo' UMP biosynthetic process"/>
    <property type="evidence" value="ECO:0007669"/>
    <property type="project" value="UniProtKB-UniRule"/>
</dbReference>
<dbReference type="GO" id="GO:0008270">
    <property type="term" value="F:zinc ion binding"/>
    <property type="evidence" value="ECO:0007669"/>
    <property type="project" value="UniProtKB-UniRule"/>
</dbReference>
<dbReference type="RefSeq" id="WP_114590799.1">
    <property type="nucleotide sequence ID" value="NZ_CP031165.1"/>
</dbReference>
<sequence length="428" mass="44494">MSAQILRGGTVVNVDGQRRADVVVDGDRIVDVVESGAEVAGARAIDVSGCLVMPGLVDIQVHFREPGGTEAEDITSGAAGAARGGMTAVVMMPNTTPAIDRVDVVRDVRSAAAGAPVDVHTSACLSVGRQGERLVDFAALHAEGVRVFTDDGDVLADSGLMRRALEETLTLPGMVVSQHCEDPTLVAGGAINEGEVSAALGVGGRPREAEEVIVARDVALARLTGGRYHVLHLSTSLALEHVRRAKREGTRVTCEVTPQHLVLTDADVERLGTNGKMNPPLRTPLDVAALRHGLVDGVVDAVATDHAPHPPAAKARDLSTAPPGMLGVETAVSVVWTHLVARGLMCPARMVTAMSAAPARIAGLSGGHGLPVAAGNPANLCVLDPTETWRVEPATMASKSLNSPFAGDTLTGRVRMTMRRGVVEHQLD</sequence>
<comment type="cofactor">
    <cofactor evidence="6">
        <name>Zn(2+)</name>
        <dbReference type="ChEBI" id="CHEBI:29105"/>
    </cofactor>
    <text evidence="6">Binds 2 Zn(2+) ions per subunit.</text>
</comment>
<evidence type="ECO:0000256" key="6">
    <source>
        <dbReference type="HAMAP-Rule" id="MF_00220"/>
    </source>
</evidence>
<feature type="binding site" evidence="6">
    <location>
        <position position="151"/>
    </location>
    <ligand>
        <name>Zn(2+)</name>
        <dbReference type="ChEBI" id="CHEBI:29105"/>
        <label>1</label>
    </ligand>
</feature>
<keyword evidence="5 6" id="KW-0665">Pyrimidine biosynthesis</keyword>
<evidence type="ECO:0000256" key="4">
    <source>
        <dbReference type="ARBA" id="ARBA00022801"/>
    </source>
</evidence>
<organism evidence="8 9">
    <name type="scientific">Euzebya pacifica</name>
    <dbReference type="NCBI Taxonomy" id="1608957"/>
    <lineage>
        <taxon>Bacteria</taxon>
        <taxon>Bacillati</taxon>
        <taxon>Actinomycetota</taxon>
        <taxon>Nitriliruptoria</taxon>
        <taxon>Euzebyales</taxon>
    </lineage>
</organism>
<gene>
    <name evidence="6" type="primary">pyrC</name>
    <name evidence="8" type="ORF">DVS28_a1395</name>
</gene>
<dbReference type="SUPFAM" id="SSF51556">
    <property type="entry name" value="Metallo-dependent hydrolases"/>
    <property type="match status" value="1"/>
</dbReference>
<keyword evidence="4 6" id="KW-0378">Hydrolase</keyword>
<dbReference type="EMBL" id="CP031165">
    <property type="protein sequence ID" value="AXV06094.1"/>
    <property type="molecule type" value="Genomic_DNA"/>
</dbReference>
<dbReference type="InterPro" id="IPR011059">
    <property type="entry name" value="Metal-dep_hydrolase_composite"/>
</dbReference>
<evidence type="ECO:0000256" key="1">
    <source>
        <dbReference type="ARBA" id="ARBA00002368"/>
    </source>
</evidence>
<comment type="similarity">
    <text evidence="2 6">Belongs to the metallo-dependent hydrolases superfamily. DHOase family. Class I DHOase subfamily.</text>
</comment>
<dbReference type="PANTHER" id="PTHR43668:SF2">
    <property type="entry name" value="ALLANTOINASE"/>
    <property type="match status" value="1"/>
</dbReference>
<feature type="binding site" evidence="6">
    <location>
        <begin position="323"/>
        <end position="324"/>
    </location>
    <ligand>
        <name>substrate</name>
    </ligand>
</feature>
<dbReference type="SUPFAM" id="SSF51338">
    <property type="entry name" value="Composite domain of metallo-dependent hydrolases"/>
    <property type="match status" value="1"/>
</dbReference>
<evidence type="ECO:0000256" key="2">
    <source>
        <dbReference type="ARBA" id="ARBA00010286"/>
    </source>
</evidence>
<dbReference type="PROSITE" id="PS00483">
    <property type="entry name" value="DIHYDROOROTASE_2"/>
    <property type="match status" value="1"/>
</dbReference>
<feature type="binding site" evidence="6">
    <location>
        <position position="309"/>
    </location>
    <ligand>
        <name>substrate</name>
    </ligand>
</feature>
<dbReference type="AlphaFoldDB" id="A0A346XV47"/>
<comment type="function">
    <text evidence="1 6">Catalyzes the reversible cyclization of carbamoyl aspartate to dihydroorotate.</text>
</comment>
<dbReference type="InterPro" id="IPR002195">
    <property type="entry name" value="Dihydroorotase_CS"/>
</dbReference>
<dbReference type="InterPro" id="IPR032466">
    <property type="entry name" value="Metal_Hydrolase"/>
</dbReference>
<feature type="binding site" evidence="6">
    <location>
        <position position="94"/>
    </location>
    <ligand>
        <name>substrate</name>
    </ligand>
</feature>
<dbReference type="GO" id="GO:0006145">
    <property type="term" value="P:purine nucleobase catabolic process"/>
    <property type="evidence" value="ECO:0007669"/>
    <property type="project" value="TreeGrafter"/>
</dbReference>
<keyword evidence="9" id="KW-1185">Reference proteome</keyword>
<feature type="binding site" evidence="6">
    <location>
        <position position="62"/>
    </location>
    <ligand>
        <name>Zn(2+)</name>
        <dbReference type="ChEBI" id="CHEBI:29105"/>
        <label>1</label>
    </ligand>
</feature>
<dbReference type="InterPro" id="IPR004722">
    <property type="entry name" value="DHOase"/>
</dbReference>
<proteinExistence type="inferred from homology"/>
<evidence type="ECO:0000313" key="9">
    <source>
        <dbReference type="Proteomes" id="UP000264006"/>
    </source>
</evidence>
<feature type="binding site" evidence="6">
    <location>
        <position position="151"/>
    </location>
    <ligand>
        <name>Zn(2+)</name>
        <dbReference type="ChEBI" id="CHEBI:29105"/>
        <label>2</label>
    </ligand>
</feature>
<feature type="domain" description="Dihydroorotase catalytic" evidence="7">
    <location>
        <begin position="50"/>
        <end position="235"/>
    </location>
</feature>
<dbReference type="HAMAP" id="MF_00220_B">
    <property type="entry name" value="PyrC_classI_B"/>
    <property type="match status" value="1"/>
</dbReference>
<dbReference type="Gene3D" id="3.20.20.140">
    <property type="entry name" value="Metal-dependent hydrolases"/>
    <property type="match status" value="1"/>
</dbReference>
<dbReference type="Gene3D" id="2.30.40.10">
    <property type="entry name" value="Urease, subunit C, domain 1"/>
    <property type="match status" value="1"/>
</dbReference>
<keyword evidence="6" id="KW-0862">Zinc</keyword>
<dbReference type="PANTHER" id="PTHR43668">
    <property type="entry name" value="ALLANTOINASE"/>
    <property type="match status" value="1"/>
</dbReference>
<dbReference type="EC" id="3.5.2.3" evidence="6"/>
<keyword evidence="3 6" id="KW-0479">Metal-binding</keyword>
<evidence type="ECO:0000313" key="8">
    <source>
        <dbReference type="EMBL" id="AXV06094.1"/>
    </source>
</evidence>
<dbReference type="CDD" id="cd01317">
    <property type="entry name" value="DHOase_IIa"/>
    <property type="match status" value="1"/>
</dbReference>
<accession>A0A346XV47</accession>
<feature type="binding site" evidence="6">
    <location>
        <position position="278"/>
    </location>
    <ligand>
        <name>substrate</name>
    </ligand>
</feature>